<reference evidence="7 8" key="1">
    <citation type="submission" date="2019-05" db="EMBL/GenBank/DDBJ databases">
        <authorList>
            <person name="Narsing Rao M.P."/>
            <person name="Li W.J."/>
        </authorList>
    </citation>
    <scope>NUCLEOTIDE SEQUENCE [LARGE SCALE GENOMIC DNA]</scope>
    <source>
        <strain evidence="7 8">SYSU_K30003</strain>
    </source>
</reference>
<name>A0A5R9G643_9BACL</name>
<dbReference type="Gene3D" id="3.40.50.2300">
    <property type="match status" value="1"/>
</dbReference>
<dbReference type="AlphaFoldDB" id="A0A5R9G643"/>
<dbReference type="Pfam" id="PF12833">
    <property type="entry name" value="HTH_18"/>
    <property type="match status" value="1"/>
</dbReference>
<dbReference type="Gene3D" id="1.10.10.60">
    <property type="entry name" value="Homeodomain-like"/>
    <property type="match status" value="2"/>
</dbReference>
<feature type="domain" description="Response regulatory" evidence="6">
    <location>
        <begin position="3"/>
        <end position="120"/>
    </location>
</feature>
<dbReference type="GO" id="GO:0043565">
    <property type="term" value="F:sequence-specific DNA binding"/>
    <property type="evidence" value="ECO:0007669"/>
    <property type="project" value="InterPro"/>
</dbReference>
<dbReference type="GO" id="GO:0000160">
    <property type="term" value="P:phosphorelay signal transduction system"/>
    <property type="evidence" value="ECO:0007669"/>
    <property type="project" value="InterPro"/>
</dbReference>
<dbReference type="InterPro" id="IPR018060">
    <property type="entry name" value="HTH_AraC"/>
</dbReference>
<evidence type="ECO:0000259" key="5">
    <source>
        <dbReference type="PROSITE" id="PS01124"/>
    </source>
</evidence>
<dbReference type="PROSITE" id="PS00041">
    <property type="entry name" value="HTH_ARAC_FAMILY_1"/>
    <property type="match status" value="1"/>
</dbReference>
<dbReference type="SUPFAM" id="SSF52172">
    <property type="entry name" value="CheY-like"/>
    <property type="match status" value="1"/>
</dbReference>
<dbReference type="Proteomes" id="UP000309676">
    <property type="component" value="Unassembled WGS sequence"/>
</dbReference>
<dbReference type="EMBL" id="VCIW01000045">
    <property type="protein sequence ID" value="TLS48233.1"/>
    <property type="molecule type" value="Genomic_DNA"/>
</dbReference>
<evidence type="ECO:0000256" key="4">
    <source>
        <dbReference type="PROSITE-ProRule" id="PRU00169"/>
    </source>
</evidence>
<dbReference type="CDD" id="cd17536">
    <property type="entry name" value="REC_YesN-like"/>
    <property type="match status" value="1"/>
</dbReference>
<dbReference type="PROSITE" id="PS01124">
    <property type="entry name" value="HTH_ARAC_FAMILY_2"/>
    <property type="match status" value="1"/>
</dbReference>
<dbReference type="PROSITE" id="PS50110">
    <property type="entry name" value="RESPONSE_REGULATORY"/>
    <property type="match status" value="1"/>
</dbReference>
<accession>A0A5R9G643</accession>
<dbReference type="InterPro" id="IPR001789">
    <property type="entry name" value="Sig_transdc_resp-reg_receiver"/>
</dbReference>
<dbReference type="PANTHER" id="PTHR43280:SF2">
    <property type="entry name" value="HTH-TYPE TRANSCRIPTIONAL REGULATOR EXSA"/>
    <property type="match status" value="1"/>
</dbReference>
<protein>
    <submittedName>
        <fullName evidence="7">Response regulator</fullName>
    </submittedName>
</protein>
<sequence>MYKVMLIDDDVPMLDYLAQLIDWRRLGTAIAASTHSAELALERFRDVDPDIVMTDIGLPAIDGMELARTFRARKPDVRIIFLTCYEDVDYLKQAFRLEADDYLIKDELTADKLADSIRKSVRWLKGREESLERLSFREDLQRNRDVLKTSFFESVVKHGRTDRDTMLFGERLAIRWPHDRFSLVWFHLDAGSLAGKYAWDDAELLLYAAYNVIEEVSATFGFDAFGVATPFLLREEGVCVIVNVDAGTAGGKLRETIGSFAADAGAHVERVLKVNVSAFYVAESVEAAKLRHMYRTIRERMRDAYYEPYAPAYTLGGHSAAYAGPEEAGPFAAESGVAMQAFEELNAQLIDVAMNQFRTKAARSRPEPSAVIGWCDRLVRSAAASFRLPANESYFGLLHASVRLEETERLTRAHLKRLLRAASATGDPMPDDPALAAIHAYIDDHICETVTSVDVAGHLHLNPSYFSRFFKKKTGLNFTEYAHQYKMRLAKRLLKRPDETVESVAYTLGYSDRAYFSKVFKRYVGVNPGDYKQGDAEVTD</sequence>
<keyword evidence="3" id="KW-0804">Transcription</keyword>
<proteinExistence type="predicted"/>
<evidence type="ECO:0000259" key="6">
    <source>
        <dbReference type="PROSITE" id="PS50110"/>
    </source>
</evidence>
<evidence type="ECO:0000313" key="8">
    <source>
        <dbReference type="Proteomes" id="UP000309676"/>
    </source>
</evidence>
<dbReference type="InterPro" id="IPR011006">
    <property type="entry name" value="CheY-like_superfamily"/>
</dbReference>
<dbReference type="GO" id="GO:0003700">
    <property type="term" value="F:DNA-binding transcription factor activity"/>
    <property type="evidence" value="ECO:0007669"/>
    <property type="project" value="InterPro"/>
</dbReference>
<dbReference type="SUPFAM" id="SSF46689">
    <property type="entry name" value="Homeodomain-like"/>
    <property type="match status" value="2"/>
</dbReference>
<feature type="domain" description="HTH araC/xylS-type" evidence="5">
    <location>
        <begin position="436"/>
        <end position="534"/>
    </location>
</feature>
<keyword evidence="2" id="KW-0238">DNA-binding</keyword>
<keyword evidence="1" id="KW-0805">Transcription regulation</keyword>
<evidence type="ECO:0000313" key="7">
    <source>
        <dbReference type="EMBL" id="TLS48233.1"/>
    </source>
</evidence>
<dbReference type="RefSeq" id="WP_138198392.1">
    <property type="nucleotide sequence ID" value="NZ_VCIW01000045.1"/>
</dbReference>
<organism evidence="7 8">
    <name type="scientific">Paenibacillus antri</name>
    <dbReference type="NCBI Taxonomy" id="2582848"/>
    <lineage>
        <taxon>Bacteria</taxon>
        <taxon>Bacillati</taxon>
        <taxon>Bacillota</taxon>
        <taxon>Bacilli</taxon>
        <taxon>Bacillales</taxon>
        <taxon>Paenibacillaceae</taxon>
        <taxon>Paenibacillus</taxon>
    </lineage>
</organism>
<dbReference type="PANTHER" id="PTHR43280">
    <property type="entry name" value="ARAC-FAMILY TRANSCRIPTIONAL REGULATOR"/>
    <property type="match status" value="1"/>
</dbReference>
<dbReference type="OrthoDB" id="342399at2"/>
<evidence type="ECO:0000256" key="3">
    <source>
        <dbReference type="ARBA" id="ARBA00023163"/>
    </source>
</evidence>
<dbReference type="SMART" id="SM00342">
    <property type="entry name" value="HTH_ARAC"/>
    <property type="match status" value="1"/>
</dbReference>
<gene>
    <name evidence="7" type="ORF">FE782_31840</name>
</gene>
<dbReference type="InterPro" id="IPR018062">
    <property type="entry name" value="HTH_AraC-typ_CS"/>
</dbReference>
<dbReference type="Pfam" id="PF00072">
    <property type="entry name" value="Response_reg"/>
    <property type="match status" value="1"/>
</dbReference>
<keyword evidence="4" id="KW-0597">Phosphoprotein</keyword>
<dbReference type="PRINTS" id="PR00032">
    <property type="entry name" value="HTHARAC"/>
</dbReference>
<comment type="caution">
    <text evidence="7">The sequence shown here is derived from an EMBL/GenBank/DDBJ whole genome shotgun (WGS) entry which is preliminary data.</text>
</comment>
<dbReference type="InterPro" id="IPR020449">
    <property type="entry name" value="Tscrpt_reg_AraC-type_HTH"/>
</dbReference>
<feature type="modified residue" description="4-aspartylphosphate" evidence="4">
    <location>
        <position position="55"/>
    </location>
</feature>
<dbReference type="SMART" id="SM00448">
    <property type="entry name" value="REC"/>
    <property type="match status" value="1"/>
</dbReference>
<keyword evidence="8" id="KW-1185">Reference proteome</keyword>
<evidence type="ECO:0000256" key="1">
    <source>
        <dbReference type="ARBA" id="ARBA00023015"/>
    </source>
</evidence>
<dbReference type="InterPro" id="IPR009057">
    <property type="entry name" value="Homeodomain-like_sf"/>
</dbReference>
<evidence type="ECO:0000256" key="2">
    <source>
        <dbReference type="ARBA" id="ARBA00023125"/>
    </source>
</evidence>